<feature type="compositionally biased region" description="Basic and acidic residues" evidence="4">
    <location>
        <begin position="577"/>
        <end position="591"/>
    </location>
</feature>
<comment type="caution">
    <text evidence="7">The sequence shown here is derived from an EMBL/GenBank/DDBJ whole genome shotgun (WGS) entry which is preliminary data.</text>
</comment>
<keyword evidence="3" id="KW-0902">Two-component regulatory system</keyword>
<dbReference type="PANTHER" id="PTHR24421:SF56">
    <property type="entry name" value="OXYGEN SENSOR HISTIDINE KINASE RESPONSE REGULATOR DOST"/>
    <property type="match status" value="1"/>
</dbReference>
<feature type="domain" description="GAF" evidence="5">
    <location>
        <begin position="51"/>
        <end position="198"/>
    </location>
</feature>
<dbReference type="InterPro" id="IPR003594">
    <property type="entry name" value="HATPase_dom"/>
</dbReference>
<dbReference type="GO" id="GO:0016020">
    <property type="term" value="C:membrane"/>
    <property type="evidence" value="ECO:0007669"/>
    <property type="project" value="InterPro"/>
</dbReference>
<dbReference type="GO" id="GO:0000155">
    <property type="term" value="F:phosphorelay sensor kinase activity"/>
    <property type="evidence" value="ECO:0007669"/>
    <property type="project" value="InterPro"/>
</dbReference>
<dbReference type="RefSeq" id="WP_394353803.1">
    <property type="nucleotide sequence ID" value="NZ_JACHDS010000001.1"/>
</dbReference>
<feature type="domain" description="Histidine kinase/HSP90-like ATPase" evidence="6">
    <location>
        <begin position="475"/>
        <end position="564"/>
    </location>
</feature>
<dbReference type="Gene3D" id="3.30.565.10">
    <property type="entry name" value="Histidine kinase-like ATPase, C-terminal domain"/>
    <property type="match status" value="1"/>
</dbReference>
<evidence type="ECO:0000259" key="6">
    <source>
        <dbReference type="SMART" id="SM00387"/>
    </source>
</evidence>
<dbReference type="SMART" id="SM00065">
    <property type="entry name" value="GAF"/>
    <property type="match status" value="2"/>
</dbReference>
<reference evidence="7 8" key="1">
    <citation type="submission" date="2020-08" db="EMBL/GenBank/DDBJ databases">
        <title>Sequencing the genomes of 1000 actinobacteria strains.</title>
        <authorList>
            <person name="Klenk H.-P."/>
        </authorList>
    </citation>
    <scope>NUCLEOTIDE SEQUENCE [LARGE SCALE GENOMIC DNA]</scope>
    <source>
        <strain evidence="7 8">DSM 46659</strain>
    </source>
</reference>
<dbReference type="SMART" id="SM00387">
    <property type="entry name" value="HATPase_c"/>
    <property type="match status" value="1"/>
</dbReference>
<dbReference type="SUPFAM" id="SSF55874">
    <property type="entry name" value="ATPase domain of HSP90 chaperone/DNA topoisomerase II/histidine kinase"/>
    <property type="match status" value="1"/>
</dbReference>
<dbReference type="Proteomes" id="UP000546642">
    <property type="component" value="Unassembled WGS sequence"/>
</dbReference>
<feature type="domain" description="GAF" evidence="5">
    <location>
        <begin position="219"/>
        <end position="363"/>
    </location>
</feature>
<dbReference type="Gene3D" id="1.20.5.1930">
    <property type="match status" value="1"/>
</dbReference>
<organism evidence="7 8">
    <name type="scientific">Nocardiopsis mwathae</name>
    <dbReference type="NCBI Taxonomy" id="1472723"/>
    <lineage>
        <taxon>Bacteria</taxon>
        <taxon>Bacillati</taxon>
        <taxon>Actinomycetota</taxon>
        <taxon>Actinomycetes</taxon>
        <taxon>Streptosporangiales</taxon>
        <taxon>Nocardiopsidaceae</taxon>
        <taxon>Nocardiopsis</taxon>
    </lineage>
</organism>
<keyword evidence="1" id="KW-0808">Transferase</keyword>
<dbReference type="EMBL" id="JACHDS010000001">
    <property type="protein sequence ID" value="MBB6174570.1"/>
    <property type="molecule type" value="Genomic_DNA"/>
</dbReference>
<keyword evidence="8" id="KW-1185">Reference proteome</keyword>
<dbReference type="Pfam" id="PF07730">
    <property type="entry name" value="HisKA_3"/>
    <property type="match status" value="1"/>
</dbReference>
<dbReference type="InterPro" id="IPR029016">
    <property type="entry name" value="GAF-like_dom_sf"/>
</dbReference>
<dbReference type="InterPro" id="IPR011712">
    <property type="entry name" value="Sig_transdc_His_kin_sub3_dim/P"/>
</dbReference>
<evidence type="ECO:0000256" key="4">
    <source>
        <dbReference type="SAM" id="MobiDB-lite"/>
    </source>
</evidence>
<dbReference type="AlphaFoldDB" id="A0A7W9YM81"/>
<evidence type="ECO:0000256" key="2">
    <source>
        <dbReference type="ARBA" id="ARBA00022777"/>
    </source>
</evidence>
<dbReference type="PANTHER" id="PTHR24421">
    <property type="entry name" value="NITRATE/NITRITE SENSOR PROTEIN NARX-RELATED"/>
    <property type="match status" value="1"/>
</dbReference>
<dbReference type="InterPro" id="IPR050482">
    <property type="entry name" value="Sensor_HK_TwoCompSys"/>
</dbReference>
<feature type="region of interest" description="Disordered" evidence="4">
    <location>
        <begin position="542"/>
        <end position="597"/>
    </location>
</feature>
<dbReference type="Gene3D" id="3.30.450.40">
    <property type="match status" value="2"/>
</dbReference>
<dbReference type="Pfam" id="PF02518">
    <property type="entry name" value="HATPase_c"/>
    <property type="match status" value="1"/>
</dbReference>
<dbReference type="InterPro" id="IPR036890">
    <property type="entry name" value="HATPase_C_sf"/>
</dbReference>
<proteinExistence type="predicted"/>
<dbReference type="SUPFAM" id="SSF55781">
    <property type="entry name" value="GAF domain-like"/>
    <property type="match status" value="2"/>
</dbReference>
<evidence type="ECO:0000256" key="3">
    <source>
        <dbReference type="ARBA" id="ARBA00023012"/>
    </source>
</evidence>
<evidence type="ECO:0000256" key="1">
    <source>
        <dbReference type="ARBA" id="ARBA00022679"/>
    </source>
</evidence>
<dbReference type="CDD" id="cd16917">
    <property type="entry name" value="HATPase_UhpB-NarQ-NarX-like"/>
    <property type="match status" value="1"/>
</dbReference>
<name>A0A7W9YM81_9ACTN</name>
<dbReference type="Pfam" id="PF13185">
    <property type="entry name" value="GAF_2"/>
    <property type="match status" value="2"/>
</dbReference>
<dbReference type="InterPro" id="IPR003018">
    <property type="entry name" value="GAF"/>
</dbReference>
<evidence type="ECO:0000313" key="7">
    <source>
        <dbReference type="EMBL" id="MBB6174570.1"/>
    </source>
</evidence>
<dbReference type="GO" id="GO:0046983">
    <property type="term" value="F:protein dimerization activity"/>
    <property type="evidence" value="ECO:0007669"/>
    <property type="project" value="InterPro"/>
</dbReference>
<keyword evidence="2 7" id="KW-0418">Kinase</keyword>
<protein>
    <submittedName>
        <fullName evidence="7">Signal transduction histidine kinase</fullName>
    </submittedName>
</protein>
<sequence>MPEIPERPLLPRMRLDELLSDLHRRLEATLSTRDRVHSLLEAVVSIGSDLDLATVLRRLTEAAAHLVDAEYAGLGVIGEDGRFVEFIPVGLSAEEARRLTLFPRGRGILAVPSRDRRALRLRDLREHAAHHGFPEGHPRMTSFLGVPIQVRDEVFGNLYLTEKRGGAEFDEDDEAIVTALGTAAGVAIENARLYEETRLRERWLTASTEITTRLLSGDDSDEVLGYLAQQAREMSHADIAVVLLPDAQDRRLVAEIADGKVAADVVGTPVDMEGTKCGLVYRNGTAVSVPDLRQADCPMLTHRGFGPGLLVPLGTPAHTRGVLLLGKAGARSPFNDATRRMLDAFSGQAAVALELAEARRDAERLVVLEDRDRIAKDLHDVVIQRMFASAMTLMSTVRLITDPEAGERVQRTIDDLDETIREIRSAVFALQHPSAPAESPLRDRILASAEGAARAMGCQPGVNLEGPIDAKVPEEVGEQLLAVLAEALSNVARHARASEVHVSVEADTWLTLHVTDDGRGIPEQGRRSGLRNLAERAEALGGTFTAGPRAGGGSELRWSVPLSSDDSLDETGRLLPHPRERAAPDHVDRASGGRSPR</sequence>
<evidence type="ECO:0000259" key="5">
    <source>
        <dbReference type="SMART" id="SM00065"/>
    </source>
</evidence>
<evidence type="ECO:0000313" key="8">
    <source>
        <dbReference type="Proteomes" id="UP000546642"/>
    </source>
</evidence>
<accession>A0A7W9YM81</accession>
<gene>
    <name evidence="7" type="ORF">HNR23_004630</name>
</gene>